<dbReference type="PANTHER" id="PTHR43353">
    <property type="entry name" value="SUCCINATE-SEMIALDEHYDE DEHYDROGENASE, MITOCHONDRIAL"/>
    <property type="match status" value="1"/>
</dbReference>
<evidence type="ECO:0000256" key="8">
    <source>
        <dbReference type="RuleBase" id="RU003345"/>
    </source>
</evidence>
<evidence type="ECO:0000256" key="5">
    <source>
        <dbReference type="ARBA" id="ARBA00023002"/>
    </source>
</evidence>
<dbReference type="OrthoDB" id="310895at2759"/>
<evidence type="ECO:0000313" key="11">
    <source>
        <dbReference type="RefSeq" id="XP_030758923.1"/>
    </source>
</evidence>
<comment type="similarity">
    <text evidence="2 8">Belongs to the aldehyde dehydrogenase family.</text>
</comment>
<protein>
    <recommendedName>
        <fullName evidence="4">Succinate-semialdehyde dehydrogenase, mitochondrial</fullName>
        <ecNumber evidence="3">1.2.1.24</ecNumber>
    </recommendedName>
    <alternativeName>
        <fullName evidence="6">NAD(+)-dependent succinic semialdehyde dehydrogenase</fullName>
    </alternativeName>
</protein>
<dbReference type="InterPro" id="IPR029510">
    <property type="entry name" value="Ald_DH_CS_GLU"/>
</dbReference>
<evidence type="ECO:0000313" key="10">
    <source>
        <dbReference type="Proteomes" id="UP000504635"/>
    </source>
</evidence>
<comment type="pathway">
    <text evidence="1">Amino-acid degradation; 4-aminobutanoate degradation.</text>
</comment>
<name>A0A6J2Y543_SITOR</name>
<evidence type="ECO:0000256" key="6">
    <source>
        <dbReference type="ARBA" id="ARBA00030806"/>
    </source>
</evidence>
<dbReference type="FunFam" id="3.40.309.10:FF:000004">
    <property type="entry name" value="Succinate-semialdehyde dehydrogenase I"/>
    <property type="match status" value="1"/>
</dbReference>
<dbReference type="GO" id="GO:0009450">
    <property type="term" value="P:gamma-aminobutyric acid catabolic process"/>
    <property type="evidence" value="ECO:0007669"/>
    <property type="project" value="TreeGrafter"/>
</dbReference>
<dbReference type="FunFam" id="3.40.605.10:FF:000005">
    <property type="entry name" value="Succinate-semialdehyde dehydrogenase I"/>
    <property type="match status" value="1"/>
</dbReference>
<evidence type="ECO:0000259" key="9">
    <source>
        <dbReference type="Pfam" id="PF00171"/>
    </source>
</evidence>
<dbReference type="InterPro" id="IPR016162">
    <property type="entry name" value="Ald_DH_N"/>
</dbReference>
<dbReference type="FunCoup" id="A0A6J2Y543">
    <property type="interactions" value="936"/>
</dbReference>
<evidence type="ECO:0000256" key="4">
    <source>
        <dbReference type="ARBA" id="ARBA00019842"/>
    </source>
</evidence>
<dbReference type="GO" id="GO:0005739">
    <property type="term" value="C:mitochondrion"/>
    <property type="evidence" value="ECO:0007669"/>
    <property type="project" value="TreeGrafter"/>
</dbReference>
<dbReference type="Pfam" id="PF00171">
    <property type="entry name" value="Aldedh"/>
    <property type="match status" value="1"/>
</dbReference>
<dbReference type="GO" id="GO:0004777">
    <property type="term" value="F:succinate-semialdehyde dehydrogenase (NAD+) activity"/>
    <property type="evidence" value="ECO:0007669"/>
    <property type="project" value="UniProtKB-EC"/>
</dbReference>
<reference evidence="11" key="1">
    <citation type="submission" date="2025-08" db="UniProtKB">
        <authorList>
            <consortium name="RefSeq"/>
        </authorList>
    </citation>
    <scope>IDENTIFICATION</scope>
    <source>
        <tissue evidence="11">Gonads</tissue>
    </source>
</reference>
<evidence type="ECO:0000256" key="2">
    <source>
        <dbReference type="ARBA" id="ARBA00009986"/>
    </source>
</evidence>
<dbReference type="InterPro" id="IPR016161">
    <property type="entry name" value="Ald_DH/histidinol_DH"/>
</dbReference>
<dbReference type="RefSeq" id="XP_030758923.1">
    <property type="nucleotide sequence ID" value="XM_030903063.1"/>
</dbReference>
<gene>
    <name evidence="11" type="primary">LOC115884468</name>
</gene>
<sequence length="509" mass="55388">MMQFKTFLSKSPSMQTIRLIQTGIKSAPGQYEKAYINGQWSSAISGETFDVFNPANGQVVGKVPDMNTDDTLVAINSAFKAFQSWKNTTAKERSQILRRWYNLLVENQNKIAEIMTAESGKPLIESNGEVTYGNSFVEWFSELARQIRGDIIPSSFPSKKILVHHQPIGVVGLITPWNFPHAMIARKAAAALSVGCTVVIKPAEDTPLTGIELVKYAEEAGFPPGVVNIVTSSRENAPDVGRLLCENHLVAGISFTGSTTVGRILYKQCAYGIKRLGLELGGNAPFIVFKSAKLDTAVSSALVSKFRNCGQTCVAANRFLIQEDVFDDFVEKLVERVKLLKMGNGSDTGVQLGPLINQPQLDKVTNFVNDAVSKGAKIITGGRPATHLGNLFYEPTILTGITPDMIVYNEEIFGPVICLTKFKTEEEALQISNCCDVGLAGYFFSEDISQIFRVSKNMEVGMVGVNEGLISCSEAPFGGVKQSGLGREGSHLGVEDYTYVKYTCIGNLS</sequence>
<dbReference type="InterPro" id="IPR015590">
    <property type="entry name" value="Aldehyde_DH_dom"/>
</dbReference>
<dbReference type="InterPro" id="IPR050740">
    <property type="entry name" value="Aldehyde_DH_Superfamily"/>
</dbReference>
<organism evidence="10 11">
    <name type="scientific">Sitophilus oryzae</name>
    <name type="common">Rice weevil</name>
    <name type="synonym">Curculio oryzae</name>
    <dbReference type="NCBI Taxonomy" id="7048"/>
    <lineage>
        <taxon>Eukaryota</taxon>
        <taxon>Metazoa</taxon>
        <taxon>Ecdysozoa</taxon>
        <taxon>Arthropoda</taxon>
        <taxon>Hexapoda</taxon>
        <taxon>Insecta</taxon>
        <taxon>Pterygota</taxon>
        <taxon>Neoptera</taxon>
        <taxon>Endopterygota</taxon>
        <taxon>Coleoptera</taxon>
        <taxon>Polyphaga</taxon>
        <taxon>Cucujiformia</taxon>
        <taxon>Curculionidae</taxon>
        <taxon>Dryophthorinae</taxon>
        <taxon>Sitophilus</taxon>
    </lineage>
</organism>
<dbReference type="PROSITE" id="PS00070">
    <property type="entry name" value="ALDEHYDE_DEHYDR_CYS"/>
    <property type="match status" value="1"/>
</dbReference>
<dbReference type="SUPFAM" id="SSF53720">
    <property type="entry name" value="ALDH-like"/>
    <property type="match status" value="1"/>
</dbReference>
<keyword evidence="10" id="KW-1185">Reference proteome</keyword>
<dbReference type="Gene3D" id="3.40.309.10">
    <property type="entry name" value="Aldehyde Dehydrogenase, Chain A, domain 2"/>
    <property type="match status" value="1"/>
</dbReference>
<dbReference type="Proteomes" id="UP000504635">
    <property type="component" value="Unplaced"/>
</dbReference>
<dbReference type="PANTHER" id="PTHR43353:SF5">
    <property type="entry name" value="SUCCINATE-SEMIALDEHYDE DEHYDROGENASE, MITOCHONDRIAL"/>
    <property type="match status" value="1"/>
</dbReference>
<evidence type="ECO:0000256" key="7">
    <source>
        <dbReference type="PROSITE-ProRule" id="PRU10007"/>
    </source>
</evidence>
<dbReference type="InParanoid" id="A0A6J2Y543"/>
<feature type="domain" description="Aldehyde dehydrogenase" evidence="9">
    <location>
        <begin position="42"/>
        <end position="502"/>
    </location>
</feature>
<feature type="active site" evidence="7">
    <location>
        <position position="279"/>
    </location>
</feature>
<keyword evidence="5 8" id="KW-0560">Oxidoreductase</keyword>
<proteinExistence type="inferred from homology"/>
<accession>A0A6J2Y543</accession>
<dbReference type="KEGG" id="soy:115884468"/>
<dbReference type="Gene3D" id="3.40.605.10">
    <property type="entry name" value="Aldehyde Dehydrogenase, Chain A, domain 1"/>
    <property type="match status" value="1"/>
</dbReference>
<dbReference type="PROSITE" id="PS00687">
    <property type="entry name" value="ALDEHYDE_DEHYDR_GLU"/>
    <property type="match status" value="1"/>
</dbReference>
<dbReference type="InterPro" id="IPR016163">
    <property type="entry name" value="Ald_DH_C"/>
</dbReference>
<dbReference type="EC" id="1.2.1.24" evidence="3"/>
<dbReference type="CDD" id="cd07103">
    <property type="entry name" value="ALDH_F5_SSADH_GabD"/>
    <property type="match status" value="1"/>
</dbReference>
<evidence type="ECO:0000256" key="3">
    <source>
        <dbReference type="ARBA" id="ARBA00013051"/>
    </source>
</evidence>
<dbReference type="AlphaFoldDB" id="A0A6J2Y543"/>
<dbReference type="CTD" id="43092"/>
<dbReference type="InterPro" id="IPR016160">
    <property type="entry name" value="Ald_DH_CS_CYS"/>
</dbReference>
<dbReference type="GeneID" id="115884468"/>
<evidence type="ECO:0000256" key="1">
    <source>
        <dbReference type="ARBA" id="ARBA00005176"/>
    </source>
</evidence>